<reference evidence="2 3" key="1">
    <citation type="submission" date="2017-05" db="EMBL/GenBank/DDBJ databases">
        <title>The Genome Sequence of Enterococcus mundtii 6B1_DIV0119.</title>
        <authorList>
            <consortium name="The Broad Institute Genomics Platform"/>
            <consortium name="The Broad Institute Genomic Center for Infectious Diseases"/>
            <person name="Earl A."/>
            <person name="Manson A."/>
            <person name="Schwartman J."/>
            <person name="Gilmore M."/>
            <person name="Abouelleil A."/>
            <person name="Cao P."/>
            <person name="Chapman S."/>
            <person name="Cusick C."/>
            <person name="Shea T."/>
            <person name="Young S."/>
            <person name="Neafsey D."/>
            <person name="Nusbaum C."/>
            <person name="Birren B."/>
        </authorList>
    </citation>
    <scope>NUCLEOTIDE SEQUENCE [LARGE SCALE GENOMIC DNA]</scope>
    <source>
        <strain evidence="2 3">6B1_DIV0119</strain>
    </source>
</reference>
<sequence length="185" mass="21235">MADIKGLDIFGNNKGLAKIKKEAAEKKKQQQAITPSENRQSEVSQLQEIKASSNMERHGSGRTKKVGAPIRKFDKVYSTKHPLKLSTLLNATSRVLVEKYETNMTRDELLRKALDEYIKQNLTQEDKQDLFNDVIKELDLFREKYPIIPELDGHGEIVRSSSQIKKDTEEAIRTGWGMISKNRYQ</sequence>
<protein>
    <submittedName>
        <fullName evidence="2">Uncharacterized protein</fullName>
    </submittedName>
</protein>
<accession>A0A2C9XTA2</accession>
<evidence type="ECO:0000313" key="2">
    <source>
        <dbReference type="EMBL" id="OTP19988.1"/>
    </source>
</evidence>
<evidence type="ECO:0000256" key="1">
    <source>
        <dbReference type="SAM" id="MobiDB-lite"/>
    </source>
</evidence>
<dbReference type="EMBL" id="NGMS01000007">
    <property type="protein sequence ID" value="OTP19988.1"/>
    <property type="molecule type" value="Genomic_DNA"/>
</dbReference>
<dbReference type="Proteomes" id="UP000195024">
    <property type="component" value="Unassembled WGS sequence"/>
</dbReference>
<evidence type="ECO:0000313" key="3">
    <source>
        <dbReference type="Proteomes" id="UP000195024"/>
    </source>
</evidence>
<feature type="compositionally biased region" description="Polar residues" evidence="1">
    <location>
        <begin position="34"/>
        <end position="54"/>
    </location>
</feature>
<organism evidence="2 3">
    <name type="scientific">Enterococcus mundtii</name>
    <dbReference type="NCBI Taxonomy" id="53346"/>
    <lineage>
        <taxon>Bacteria</taxon>
        <taxon>Bacillati</taxon>
        <taxon>Bacillota</taxon>
        <taxon>Bacilli</taxon>
        <taxon>Lactobacillales</taxon>
        <taxon>Enterococcaceae</taxon>
        <taxon>Enterococcus</taxon>
    </lineage>
</organism>
<name>A0A2C9XTA2_ENTMU</name>
<gene>
    <name evidence="2" type="ORF">A5802_003216</name>
</gene>
<proteinExistence type="predicted"/>
<dbReference type="AlphaFoldDB" id="A0A2C9XTA2"/>
<comment type="caution">
    <text evidence="2">The sequence shown here is derived from an EMBL/GenBank/DDBJ whole genome shotgun (WGS) entry which is preliminary data.</text>
</comment>
<dbReference type="RefSeq" id="WP_086335668.1">
    <property type="nucleotide sequence ID" value="NZ_NGMS01000007.1"/>
</dbReference>
<feature type="region of interest" description="Disordered" evidence="1">
    <location>
        <begin position="21"/>
        <end position="64"/>
    </location>
</feature>